<keyword evidence="3" id="KW-1185">Reference proteome</keyword>
<evidence type="ECO:0000256" key="1">
    <source>
        <dbReference type="SAM" id="SignalP"/>
    </source>
</evidence>
<dbReference type="Pfam" id="PF11319">
    <property type="entry name" value="VasI"/>
    <property type="match status" value="1"/>
</dbReference>
<feature type="signal peptide" evidence="1">
    <location>
        <begin position="1"/>
        <end position="21"/>
    </location>
</feature>
<dbReference type="InterPro" id="IPR017738">
    <property type="entry name" value="T6SS-assoc_VCA0118"/>
</dbReference>
<evidence type="ECO:0000313" key="3">
    <source>
        <dbReference type="Proteomes" id="UP001453229"/>
    </source>
</evidence>
<reference evidence="2 3" key="1">
    <citation type="submission" date="2024-04" db="EMBL/GenBank/DDBJ databases">
        <title>Salinicola lusitanus LLJ914,a marine bacterium isolated from the Okinawa Trough.</title>
        <authorList>
            <person name="Li J."/>
        </authorList>
    </citation>
    <scope>NUCLEOTIDE SEQUENCE [LARGE SCALE GENOMIC DNA]</scope>
    <source>
        <strain evidence="2 3">LLJ914</strain>
    </source>
</reference>
<keyword evidence="1" id="KW-0732">Signal</keyword>
<sequence length="198" mass="21468">MKTVATIMALTAIAVAGAANANEECAGISDDQSRLACYDAEYRPATSTSQKSAWSVNTSTSPIDDSKTVVLMTDSTQPVRSRFGRPESATLIARCSENTTSMYLIFAGNHMTDIQSYGQVTTRVDDLKARTINMDSSTDNKALGLWRGGSSIPFLESMFGHDMLTVRATPFNESPITAQFPVTGLEEAIQPLRDACHW</sequence>
<gene>
    <name evidence="2" type="ORF">AAGT95_09550</name>
</gene>
<name>A0ABZ3CYT8_9GAMM</name>
<organism evidence="2 3">
    <name type="scientific">Salinicola lusitanus</name>
    <dbReference type="NCBI Taxonomy" id="1949085"/>
    <lineage>
        <taxon>Bacteria</taxon>
        <taxon>Pseudomonadati</taxon>
        <taxon>Pseudomonadota</taxon>
        <taxon>Gammaproteobacteria</taxon>
        <taxon>Oceanospirillales</taxon>
        <taxon>Halomonadaceae</taxon>
        <taxon>Salinicola</taxon>
    </lineage>
</organism>
<proteinExistence type="predicted"/>
<dbReference type="RefSeq" id="WP_342596333.1">
    <property type="nucleotide sequence ID" value="NZ_CP151919.1"/>
</dbReference>
<dbReference type="EMBL" id="CP151919">
    <property type="protein sequence ID" value="XAD56218.1"/>
    <property type="molecule type" value="Genomic_DNA"/>
</dbReference>
<dbReference type="Proteomes" id="UP001453229">
    <property type="component" value="Chromosome"/>
</dbReference>
<evidence type="ECO:0000313" key="2">
    <source>
        <dbReference type="EMBL" id="XAD56218.1"/>
    </source>
</evidence>
<accession>A0ABZ3CYT8</accession>
<protein>
    <submittedName>
        <fullName evidence="2">Type VI secretion system-associated protein TagO</fullName>
    </submittedName>
</protein>
<feature type="chain" id="PRO_5046685423" evidence="1">
    <location>
        <begin position="22"/>
        <end position="198"/>
    </location>
</feature>